<name>A0A0N1HZ63_9EURO</name>
<feature type="transmembrane region" description="Helical" evidence="5">
    <location>
        <begin position="365"/>
        <end position="386"/>
    </location>
</feature>
<dbReference type="GO" id="GO:0022857">
    <property type="term" value="F:transmembrane transporter activity"/>
    <property type="evidence" value="ECO:0007669"/>
    <property type="project" value="InterPro"/>
</dbReference>
<dbReference type="Pfam" id="PF07690">
    <property type="entry name" value="MFS_1"/>
    <property type="match status" value="1"/>
</dbReference>
<dbReference type="PANTHER" id="PTHR42718:SF23">
    <property type="entry name" value="MAJOR FACILITATOR SUPERFAMILY (MFS) PROFILE DOMAIN-CONTAINING PROTEIN"/>
    <property type="match status" value="1"/>
</dbReference>
<dbReference type="AlphaFoldDB" id="A0A0N1HZ63"/>
<dbReference type="OrthoDB" id="2985014at2759"/>
<dbReference type="STRING" id="1664694.A0A0N1HZ63"/>
<dbReference type="InterPro" id="IPR011701">
    <property type="entry name" value="MFS"/>
</dbReference>
<feature type="transmembrane region" description="Helical" evidence="5">
    <location>
        <begin position="167"/>
        <end position="186"/>
    </location>
</feature>
<gene>
    <name evidence="7" type="ORF">AB675_6593</name>
</gene>
<dbReference type="EMBL" id="LFJN01000004">
    <property type="protein sequence ID" value="KPI43987.1"/>
    <property type="molecule type" value="Genomic_DNA"/>
</dbReference>
<dbReference type="PANTHER" id="PTHR42718">
    <property type="entry name" value="MAJOR FACILITATOR SUPERFAMILY MULTIDRUG TRANSPORTER MFSC"/>
    <property type="match status" value="1"/>
</dbReference>
<evidence type="ECO:0000313" key="7">
    <source>
        <dbReference type="EMBL" id="KPI43987.1"/>
    </source>
</evidence>
<evidence type="ECO:0000256" key="3">
    <source>
        <dbReference type="ARBA" id="ARBA00022989"/>
    </source>
</evidence>
<dbReference type="GeneID" id="28738774"/>
<proteinExistence type="predicted"/>
<feature type="transmembrane region" description="Helical" evidence="5">
    <location>
        <begin position="406"/>
        <end position="427"/>
    </location>
</feature>
<keyword evidence="3 5" id="KW-1133">Transmembrane helix</keyword>
<sequence>MTSAEISWLSAANNLAAGSFLLLFGRVADLFGRRWLLIAALASFAVFSIVAGFATNAVYLDVMSGLQGISCAAAVPPALGKLGGVYRVPSWRKNRAFACFSAGYPVGFVLGGFIAGVATDVGTWRVSFWAMGVLYAVFAVAAWWTVPSDGEQSLGGWNMKTLRQFDLVGAVLTVAGMGMFTASFTLTGDSEGGWREGYVLALLIVGAILIGTFIYWQSICRNPLMPLGVFKDRNFSILVFALCIGNLSFGGNLFWISLLWQRVERQKPLMVAVRLLPAGVGGIVVNAVAGLVMHKVSNKLLMVVGTASLVVASALWSATGPGLSYWALSFPALLCSVIGVDFQFTVTNMYVLSSMSSDQQSVAGGMFNTIARIASTIALGIQTAVYEGAGGTADGADALQYRPYQATFWFSLGATFLGLVAVPFLTIGTQGAKKKTP</sequence>
<feature type="transmembrane region" description="Helical" evidence="5">
    <location>
        <begin position="96"/>
        <end position="118"/>
    </location>
</feature>
<protein>
    <submittedName>
        <fullName evidence="7">Drug resistance protein</fullName>
    </submittedName>
</protein>
<dbReference type="InterPro" id="IPR020846">
    <property type="entry name" value="MFS_dom"/>
</dbReference>
<accession>A0A0N1HZ63</accession>
<reference evidence="7 8" key="1">
    <citation type="submission" date="2015-06" db="EMBL/GenBank/DDBJ databases">
        <title>Draft genome of the ant-associated black yeast Phialophora attae CBS 131958.</title>
        <authorList>
            <person name="Moreno L.F."/>
            <person name="Stielow B.J."/>
            <person name="de Hoog S."/>
            <person name="Vicente V.A."/>
            <person name="Weiss V.A."/>
            <person name="de Vries M."/>
            <person name="Cruz L.M."/>
            <person name="Souza E.M."/>
        </authorList>
    </citation>
    <scope>NUCLEOTIDE SEQUENCE [LARGE SCALE GENOMIC DNA]</scope>
    <source>
        <strain evidence="7 8">CBS 131958</strain>
    </source>
</reference>
<evidence type="ECO:0000313" key="8">
    <source>
        <dbReference type="Proteomes" id="UP000038010"/>
    </source>
</evidence>
<keyword evidence="2 5" id="KW-0812">Transmembrane</keyword>
<dbReference type="SUPFAM" id="SSF103473">
    <property type="entry name" value="MFS general substrate transporter"/>
    <property type="match status" value="1"/>
</dbReference>
<dbReference type="PROSITE" id="PS50850">
    <property type="entry name" value="MFS"/>
    <property type="match status" value="1"/>
</dbReference>
<feature type="transmembrane region" description="Helical" evidence="5">
    <location>
        <begin position="36"/>
        <end position="59"/>
    </location>
</feature>
<evidence type="ECO:0000256" key="1">
    <source>
        <dbReference type="ARBA" id="ARBA00004141"/>
    </source>
</evidence>
<evidence type="ECO:0000259" key="6">
    <source>
        <dbReference type="PROSITE" id="PS50850"/>
    </source>
</evidence>
<feature type="transmembrane region" description="Helical" evidence="5">
    <location>
        <begin position="124"/>
        <end position="146"/>
    </location>
</feature>
<feature type="domain" description="Major facilitator superfamily (MFS) profile" evidence="6">
    <location>
        <begin position="1"/>
        <end position="430"/>
    </location>
</feature>
<dbReference type="GO" id="GO:0016020">
    <property type="term" value="C:membrane"/>
    <property type="evidence" value="ECO:0007669"/>
    <property type="project" value="UniProtKB-SubCell"/>
</dbReference>
<keyword evidence="4 5" id="KW-0472">Membrane</keyword>
<evidence type="ECO:0000256" key="4">
    <source>
        <dbReference type="ARBA" id="ARBA00023136"/>
    </source>
</evidence>
<feature type="transmembrane region" description="Helical" evidence="5">
    <location>
        <begin position="272"/>
        <end position="293"/>
    </location>
</feature>
<feature type="transmembrane region" description="Helical" evidence="5">
    <location>
        <begin position="325"/>
        <end position="344"/>
    </location>
</feature>
<evidence type="ECO:0000256" key="2">
    <source>
        <dbReference type="ARBA" id="ARBA00022692"/>
    </source>
</evidence>
<dbReference type="Gene3D" id="1.20.1250.20">
    <property type="entry name" value="MFS general substrate transporter like domains"/>
    <property type="match status" value="2"/>
</dbReference>
<dbReference type="Proteomes" id="UP000038010">
    <property type="component" value="Unassembled WGS sequence"/>
</dbReference>
<feature type="transmembrane region" description="Helical" evidence="5">
    <location>
        <begin position="198"/>
        <end position="216"/>
    </location>
</feature>
<dbReference type="RefSeq" id="XP_018003950.1">
    <property type="nucleotide sequence ID" value="XM_018146894.1"/>
</dbReference>
<feature type="transmembrane region" description="Helical" evidence="5">
    <location>
        <begin position="237"/>
        <end position="260"/>
    </location>
</feature>
<organism evidence="7 8">
    <name type="scientific">Cyphellophora attinorum</name>
    <dbReference type="NCBI Taxonomy" id="1664694"/>
    <lineage>
        <taxon>Eukaryota</taxon>
        <taxon>Fungi</taxon>
        <taxon>Dikarya</taxon>
        <taxon>Ascomycota</taxon>
        <taxon>Pezizomycotina</taxon>
        <taxon>Eurotiomycetes</taxon>
        <taxon>Chaetothyriomycetidae</taxon>
        <taxon>Chaetothyriales</taxon>
        <taxon>Cyphellophoraceae</taxon>
        <taxon>Cyphellophora</taxon>
    </lineage>
</organism>
<dbReference type="InterPro" id="IPR036259">
    <property type="entry name" value="MFS_trans_sf"/>
</dbReference>
<comment type="subcellular location">
    <subcellularLocation>
        <location evidence="1">Membrane</location>
        <topology evidence="1">Multi-pass membrane protein</topology>
    </subcellularLocation>
</comment>
<dbReference type="VEuPathDB" id="FungiDB:AB675_6593"/>
<feature type="transmembrane region" description="Helical" evidence="5">
    <location>
        <begin position="6"/>
        <end position="24"/>
    </location>
</feature>
<comment type="caution">
    <text evidence="7">The sequence shown here is derived from an EMBL/GenBank/DDBJ whole genome shotgun (WGS) entry which is preliminary data.</text>
</comment>
<keyword evidence="8" id="KW-1185">Reference proteome</keyword>
<evidence type="ECO:0000256" key="5">
    <source>
        <dbReference type="SAM" id="Phobius"/>
    </source>
</evidence>